<dbReference type="InterPro" id="IPR029058">
    <property type="entry name" value="AB_hydrolase_fold"/>
</dbReference>
<protein>
    <submittedName>
        <fullName evidence="5">Alpha/beta fold hydrolase</fullName>
    </submittedName>
</protein>
<accession>A0ABS2AHP0</accession>
<evidence type="ECO:0000256" key="4">
    <source>
        <dbReference type="SAM" id="MobiDB-lite"/>
    </source>
</evidence>
<proteinExistence type="predicted"/>
<comment type="caution">
    <text evidence="5">The sequence shown here is derived from an EMBL/GenBank/DDBJ whole genome shotgun (WGS) entry which is preliminary data.</text>
</comment>
<dbReference type="PANTHER" id="PTHR10272">
    <property type="entry name" value="PLATELET-ACTIVATING FACTOR ACETYLHYDROLASE"/>
    <property type="match status" value="1"/>
</dbReference>
<evidence type="ECO:0000256" key="3">
    <source>
        <dbReference type="ARBA" id="ARBA00023098"/>
    </source>
</evidence>
<name>A0ABS2AHP0_9ACTN</name>
<evidence type="ECO:0000256" key="1">
    <source>
        <dbReference type="ARBA" id="ARBA00022801"/>
    </source>
</evidence>
<sequence>MSTAISEAGNIPVNAATPVVTYSPVVFDVPGRAAPLEIKVSAPATGTDLPIILLSHGHGETNFIASLHGNAPMAGFYAAHGFVVVQPTHLDDKALGLRDSGHPEAPMFWRSRVTDMHFILDHLDEIEATVPGLAGRLDRDRIAAVGHSLGGHTTSMLLGSRVDDPEDPQTGDLSDPRIKVGVILASPGVSDEPTDGVMMQRVRMLRFINFDTMTTPALVVAGDKDLNENFSTRLSYRSDAYTHAPAPKTLLTMHGAEHIFGGITGFDTVETTDEDPERVATLRAMIWAYLRSALYPDDKAWPAAVEALESGAATSSGTVESK</sequence>
<keyword evidence="3" id="KW-0443">Lipid metabolism</keyword>
<evidence type="ECO:0000313" key="6">
    <source>
        <dbReference type="Proteomes" id="UP000632138"/>
    </source>
</evidence>
<dbReference type="GO" id="GO:0016787">
    <property type="term" value="F:hydrolase activity"/>
    <property type="evidence" value="ECO:0007669"/>
    <property type="project" value="UniProtKB-KW"/>
</dbReference>
<keyword evidence="6" id="KW-1185">Reference proteome</keyword>
<dbReference type="Gene3D" id="3.40.50.1820">
    <property type="entry name" value="alpha/beta hydrolase"/>
    <property type="match status" value="1"/>
</dbReference>
<organism evidence="5 6">
    <name type="scientific">Paractinoplanes ovalisporus</name>
    <dbReference type="NCBI Taxonomy" id="2810368"/>
    <lineage>
        <taxon>Bacteria</taxon>
        <taxon>Bacillati</taxon>
        <taxon>Actinomycetota</taxon>
        <taxon>Actinomycetes</taxon>
        <taxon>Micromonosporales</taxon>
        <taxon>Micromonosporaceae</taxon>
        <taxon>Paractinoplanes</taxon>
    </lineage>
</organism>
<dbReference type="PANTHER" id="PTHR10272:SF0">
    <property type="entry name" value="PLATELET-ACTIVATING FACTOR ACETYLHYDROLASE"/>
    <property type="match status" value="1"/>
</dbReference>
<dbReference type="RefSeq" id="WP_203379326.1">
    <property type="nucleotide sequence ID" value="NZ_JAENHP010000010.1"/>
</dbReference>
<reference evidence="5 6" key="1">
    <citation type="submission" date="2021-01" db="EMBL/GenBank/DDBJ databases">
        <title>Actinoplanes sp. nov. LDG1-06 isolated from lichen.</title>
        <authorList>
            <person name="Saeng-In P."/>
            <person name="Phongsopitanun W."/>
            <person name="Kanchanasin P."/>
            <person name="Yuki M."/>
            <person name="Kudo T."/>
            <person name="Ohkuma M."/>
            <person name="Tanasupawat S."/>
        </authorList>
    </citation>
    <scope>NUCLEOTIDE SEQUENCE [LARGE SCALE GENOMIC DNA]</scope>
    <source>
        <strain evidence="5 6">LDG1-06</strain>
    </source>
</reference>
<gene>
    <name evidence="5" type="ORF">JIG36_27640</name>
</gene>
<evidence type="ECO:0000256" key="2">
    <source>
        <dbReference type="ARBA" id="ARBA00022963"/>
    </source>
</evidence>
<dbReference type="EMBL" id="JAENHP010000010">
    <property type="protein sequence ID" value="MBM2619330.1"/>
    <property type="molecule type" value="Genomic_DNA"/>
</dbReference>
<keyword evidence="2" id="KW-0442">Lipid degradation</keyword>
<dbReference type="SUPFAM" id="SSF53474">
    <property type="entry name" value="alpha/beta-Hydrolases"/>
    <property type="match status" value="1"/>
</dbReference>
<keyword evidence="1 5" id="KW-0378">Hydrolase</keyword>
<feature type="region of interest" description="Disordered" evidence="4">
    <location>
        <begin position="156"/>
        <end position="175"/>
    </location>
</feature>
<evidence type="ECO:0000313" key="5">
    <source>
        <dbReference type="EMBL" id="MBM2619330.1"/>
    </source>
</evidence>
<dbReference type="Proteomes" id="UP000632138">
    <property type="component" value="Unassembled WGS sequence"/>
</dbReference>